<dbReference type="PANTHER" id="PTHR45943:SF1">
    <property type="entry name" value="E3 UBIQUITIN-PROTEIN LIGASE MYCBP2"/>
    <property type="match status" value="1"/>
</dbReference>
<evidence type="ECO:0000313" key="1">
    <source>
        <dbReference type="EnsemblMetazoa" id="PPA13301.1"/>
    </source>
</evidence>
<accession>A0A2A6CVL9</accession>
<keyword evidence="2" id="KW-1185">Reference proteome</keyword>
<evidence type="ECO:0000313" key="2">
    <source>
        <dbReference type="Proteomes" id="UP000005239"/>
    </source>
</evidence>
<dbReference type="GO" id="GO:0005634">
    <property type="term" value="C:nucleus"/>
    <property type="evidence" value="ECO:0000318"/>
    <property type="project" value="GO_Central"/>
</dbReference>
<dbReference type="PANTHER" id="PTHR45943">
    <property type="entry name" value="E3 UBIQUITIN-PROTEIN LIGASE MYCBP2"/>
    <property type="match status" value="1"/>
</dbReference>
<dbReference type="Gene3D" id="2.60.120.820">
    <property type="entry name" value="PHR domain"/>
    <property type="match status" value="4"/>
</dbReference>
<dbReference type="InterPro" id="IPR038648">
    <property type="entry name" value="PHR_sf"/>
</dbReference>
<dbReference type="Proteomes" id="UP000005239">
    <property type="component" value="Unassembled WGS sequence"/>
</dbReference>
<dbReference type="EnsemblMetazoa" id="PPA13301.1">
    <property type="protein sequence ID" value="PPA13301.1"/>
    <property type="gene ID" value="WBGene00102855"/>
</dbReference>
<organism evidence="1 2">
    <name type="scientific">Pristionchus pacificus</name>
    <name type="common">Parasitic nematode worm</name>
    <dbReference type="NCBI Taxonomy" id="54126"/>
    <lineage>
        <taxon>Eukaryota</taxon>
        <taxon>Metazoa</taxon>
        <taxon>Ecdysozoa</taxon>
        <taxon>Nematoda</taxon>
        <taxon>Chromadorea</taxon>
        <taxon>Rhabditida</taxon>
        <taxon>Rhabditina</taxon>
        <taxon>Diplogasteromorpha</taxon>
        <taxon>Diplogasteroidea</taxon>
        <taxon>Neodiplogasteridae</taxon>
        <taxon>Pristionchus</taxon>
    </lineage>
</organism>
<dbReference type="Pfam" id="PF08005">
    <property type="entry name" value="PHR"/>
    <property type="match status" value="4"/>
</dbReference>
<accession>A0A8R1UAG9</accession>
<name>A0A2A6CVL9_PRIPA</name>
<dbReference type="SUPFAM" id="SSF56112">
    <property type="entry name" value="Protein kinase-like (PK-like)"/>
    <property type="match status" value="1"/>
</dbReference>
<reference evidence="1" key="2">
    <citation type="submission" date="2022-06" db="UniProtKB">
        <authorList>
            <consortium name="EnsemblMetazoa"/>
        </authorList>
    </citation>
    <scope>IDENTIFICATION</scope>
    <source>
        <strain evidence="1">PS312</strain>
    </source>
</reference>
<dbReference type="InterPro" id="IPR012983">
    <property type="entry name" value="PHR"/>
</dbReference>
<proteinExistence type="predicted"/>
<dbReference type="GO" id="GO:0004694">
    <property type="term" value="F:eukaryotic translation initiation factor 2alpha kinase activity"/>
    <property type="evidence" value="ECO:0000318"/>
    <property type="project" value="GO_Central"/>
</dbReference>
<reference evidence="2" key="1">
    <citation type="journal article" date="2008" name="Nat. Genet.">
        <title>The Pristionchus pacificus genome provides a unique perspective on nematode lifestyle and parasitism.</title>
        <authorList>
            <person name="Dieterich C."/>
            <person name="Clifton S.W."/>
            <person name="Schuster L.N."/>
            <person name="Chinwalla A."/>
            <person name="Delehaunty K."/>
            <person name="Dinkelacker I."/>
            <person name="Fulton L."/>
            <person name="Fulton R."/>
            <person name="Godfrey J."/>
            <person name="Minx P."/>
            <person name="Mitreva M."/>
            <person name="Roeseler W."/>
            <person name="Tian H."/>
            <person name="Witte H."/>
            <person name="Yang S.P."/>
            <person name="Wilson R.K."/>
            <person name="Sommer R.J."/>
        </authorList>
    </citation>
    <scope>NUCLEOTIDE SEQUENCE [LARGE SCALE GENOMIC DNA]</scope>
    <source>
        <strain evidence="2">PS312</strain>
    </source>
</reference>
<gene>
    <name evidence="1" type="primary">WBGene00102855</name>
</gene>
<dbReference type="Gene3D" id="1.10.510.10">
    <property type="entry name" value="Transferase(Phosphotransferase) domain 1"/>
    <property type="match status" value="1"/>
</dbReference>
<dbReference type="GO" id="GO:0005737">
    <property type="term" value="C:cytoplasm"/>
    <property type="evidence" value="ECO:0000318"/>
    <property type="project" value="GO_Central"/>
</dbReference>
<protein>
    <submittedName>
        <fullName evidence="1">Uncharacterized protein</fullName>
    </submittedName>
</protein>
<dbReference type="GO" id="GO:0006446">
    <property type="term" value="P:regulation of translational initiation"/>
    <property type="evidence" value="ECO:0000318"/>
    <property type="project" value="GO_Central"/>
</dbReference>
<dbReference type="GO" id="GO:0017148">
    <property type="term" value="P:negative regulation of translation"/>
    <property type="evidence" value="ECO:0000318"/>
    <property type="project" value="GO_Central"/>
</dbReference>
<dbReference type="InterPro" id="IPR011009">
    <property type="entry name" value="Kinase-like_dom_sf"/>
</dbReference>
<sequence>MPKLRKIIDDQEVSMSRTLGRGTAKYMAPEQKDSWAGYSAKVDIFSLGLILAELWVPMTDDQAATFRTNRDIRLLGIGLYVGEGKSRANGTASDYGINGKHNVTAGGVAFDFRNSSLPDENYTTADMGQIPELYFLKAEEYEEKIKDNVYGRVAARQAQIDKKVQEYKGEIANREDQIHTMQTEIDKLKSALDMALEKLARIELTNSDQIKTTSDTNTKVEKALADFKQSSEMKYQEQEARINDLENKSTEAAMNRNNVTGFRLRFLFDMNGGSVVNRFRETAPEQWSFELAVIFDYWASACMPVKPGAKQMANGNRWMLEKDERIGDEFKTDRDIRLEGIGVYIGEGERFLSAILLKILGDNEDTAEEFFCSNEVNIDYSDYLSCRITRISFTNPCLIPANEWHVITVWRGVGPYRFGSDGKDRVEADGVVFDFRRSKFSVETDVKLEYGQIPEIYFKLQIELGDIKLKYQQQQAEVEELKEKLIQAWLAQFPHLIFDSTLQTVKTTLKFNDLEKLDKLLVTIQLENGNNIYYDNVKPFELFAMIDGKRENADLKLLEGEYDCSFKGVMGNYAYFSSARKKIVRFFKVSIADSKIQLELINELKTTDLIPFENQPLYFIEESREWIVFHYHENYTKMEGEKFDISELRSIRKFDCHYHRGILYFFRENTTPKLERLNEKVVVVETPVFDGQLSYYTPPHSDYIYVANTDQNILITLNTTNLHVAQHSYEPPIDSTYHSIVGVHNGILTMVFEGIVGRLFSRVMTVAIEMEPLLSLSNLPSDIIRVLIATEAGSISRSWYFLLTSISPPALERVYLCSGTTSGARSQKKVNHEVTDAQQFLHMRAIFPKSFVRRAGVGKWLRIVNKYDKDAVKFACGPSRFDCENEFYGVGIFMCALSIWTVGLVCALIFGIAGGLPGYTILGSFGFLTLCLVAFAFFVYSIFYCLASRELTMLSRMRRFSQCNFVLELCKLGVTIDVYDDAHTFFNHNGVSLRMTTTLDATFSQNGYPSGIKAHLRFEKTDWAGYSAKVDIFSLGLILAELWVPMTDDQAATLFDNYRCGRSSTVLSQYSEVFRTNRDIRLLGIGLYVGEGKSRAKARLYRVNDDNEKNSEEVTKIYEDDLMHDSRCILAIPFPEPALIRANEWHTISAWINGTAWDYGINGKHNVTAGGVAFDFRNSSLPDENYTTADMGQIPELYFLKAEEYEEKIKDNVYGRVAARQAQIDKKVQEYKGEIANREDQIHTMQTEIDKLKSALDMAMEKLARIELTNCDQIKTTSDTNTKVEKALADFKQSYEMKYQEQESRINDLENKSTEAAMNRNNVTGFRLRFLFDMNDGSVVNRFRETVPEQWSFELAVIFDYWASACMPVKPGAKQMANGNRWMLEKDERIGDEFKTDRDIRLVGIGVYFGNGISVSTRKILGDNEDTVEEVASSNKANIDYSDSITRFSFTNPCLIPANEWHVITLMRESIGRTRFGLDGKDRVEADGVVFDFRRSKFAHETSVKLEYGQIPEIYFELQIELGDIKLKYQQQQAELQNELGDIKLKYQQQQAELQIELGDIKLKYEQQQAEVEELKEKLIQAWLAQFPHLIFDSSTTLKFNDLEKLDKLLVTIQLENGNNIYYDNVKPFELFAMIDGKRENADLKLLEGEYDCSFKGVMGNYAYFSSARRKIVRFFKVSIADSKIQLELINELKTTDLIPFENQPLYFIEKSREWIVFHYHENYTEMEGEKFDISELQSIRKFDCHYHRGILYFFRENTPPKLERLNEKVVVVEAPVFDGQLSYYTPPHSDYIYVANTDQNILITLNTTNLHVAQHSYEPPIDSTYHSIVGVHNGILTMVFEGTVGRCLMTTKLSYIDLSP</sequence>